<keyword evidence="2" id="KW-1185">Reference proteome</keyword>
<sequence>MEYEFFGRGRCLSGLVPDGSYLKADSTAEICAGDLVTIVMRPVSGSDPYFGYAHDRGISGIVKIYLGREALPDGEPVHLLGLLAPPGILVLPESRIDAMHRVSSVTRLEEEGPEATDFALSLILPFIQATAPLPAINPDWRPSAESAFFSMGSILETAAGPTIGSAADFIETFLKARDAAAGKLTGDDKRAPIDDLLQFLVSNNPYYPANLFYVRPALDYLFLNSMREVASPGYLKRRGKRRLKEYQQQNILESNSLRPFG</sequence>
<evidence type="ECO:0000313" key="1">
    <source>
        <dbReference type="EMBL" id="SMH36061.1"/>
    </source>
</evidence>
<accession>A0A1X7NEB3</accession>
<proteinExistence type="predicted"/>
<evidence type="ECO:0000313" key="2">
    <source>
        <dbReference type="Proteomes" id="UP000193083"/>
    </source>
</evidence>
<name>A0A1X7NEB3_9HYPH</name>
<dbReference type="EMBL" id="FXBL01000004">
    <property type="protein sequence ID" value="SMH36061.1"/>
    <property type="molecule type" value="Genomic_DNA"/>
</dbReference>
<gene>
    <name evidence="1" type="ORF">SAMN02982922_1684</name>
</gene>
<reference evidence="1 2" key="1">
    <citation type="submission" date="2017-04" db="EMBL/GenBank/DDBJ databases">
        <authorList>
            <person name="Afonso C.L."/>
            <person name="Miller P.J."/>
            <person name="Scott M.A."/>
            <person name="Spackman E."/>
            <person name="Goraichik I."/>
            <person name="Dimitrov K.M."/>
            <person name="Suarez D.L."/>
            <person name="Swayne D.E."/>
        </authorList>
    </citation>
    <scope>NUCLEOTIDE SEQUENCE [LARGE SCALE GENOMIC DNA]</scope>
    <source>
        <strain evidence="1 2">B5P</strain>
    </source>
</reference>
<dbReference type="AlphaFoldDB" id="A0A1X7NEB3"/>
<organism evidence="1 2">
    <name type="scientific">Mesorhizobium australicum</name>
    <dbReference type="NCBI Taxonomy" id="536018"/>
    <lineage>
        <taxon>Bacteria</taxon>
        <taxon>Pseudomonadati</taxon>
        <taxon>Pseudomonadota</taxon>
        <taxon>Alphaproteobacteria</taxon>
        <taxon>Hyphomicrobiales</taxon>
        <taxon>Phyllobacteriaceae</taxon>
        <taxon>Mesorhizobium</taxon>
    </lineage>
</organism>
<dbReference type="OrthoDB" id="6576970at2"/>
<dbReference type="Proteomes" id="UP000193083">
    <property type="component" value="Unassembled WGS sequence"/>
</dbReference>
<dbReference type="RefSeq" id="WP_085463758.1">
    <property type="nucleotide sequence ID" value="NZ_FXBL01000004.1"/>
</dbReference>
<protein>
    <submittedName>
        <fullName evidence="1">Uncharacterized protein</fullName>
    </submittedName>
</protein>